<dbReference type="RefSeq" id="WP_196079770.1">
    <property type="nucleotide sequence ID" value="NZ_JADPVI010000002.1"/>
</dbReference>
<gene>
    <name evidence="2" type="ORF">IV494_08700</name>
</gene>
<reference evidence="2 3" key="1">
    <citation type="submission" date="2020-11" db="EMBL/GenBank/DDBJ databases">
        <title>Kaistella gelatinilytica sp. nov., a flavobacterium isolated from Antarctic Soil.</title>
        <authorList>
            <person name="Li J."/>
        </authorList>
    </citation>
    <scope>NUCLEOTIDE SEQUENCE [LARGE SCALE GENOMIC DNA]</scope>
    <source>
        <strain evidence="2 3">G5-32</strain>
    </source>
</reference>
<dbReference type="SUPFAM" id="SSF53448">
    <property type="entry name" value="Nucleotide-diphospho-sugar transferases"/>
    <property type="match status" value="1"/>
</dbReference>
<dbReference type="EMBL" id="JADPVI010000002">
    <property type="protein sequence ID" value="MBF8457261.1"/>
    <property type="molecule type" value="Genomic_DNA"/>
</dbReference>
<comment type="caution">
    <text evidence="2">The sequence shown here is derived from an EMBL/GenBank/DDBJ whole genome shotgun (WGS) entry which is preliminary data.</text>
</comment>
<feature type="domain" description="Glycosyltransferase 2-like" evidence="1">
    <location>
        <begin position="4"/>
        <end position="134"/>
    </location>
</feature>
<keyword evidence="3" id="KW-1185">Reference proteome</keyword>
<organism evidence="2 3">
    <name type="scientific">Kaistella gelatinilytica</name>
    <dbReference type="NCBI Taxonomy" id="2787636"/>
    <lineage>
        <taxon>Bacteria</taxon>
        <taxon>Pseudomonadati</taxon>
        <taxon>Bacteroidota</taxon>
        <taxon>Flavobacteriia</taxon>
        <taxon>Flavobacteriales</taxon>
        <taxon>Weeksellaceae</taxon>
        <taxon>Chryseobacterium group</taxon>
        <taxon>Kaistella</taxon>
    </lineage>
</organism>
<evidence type="ECO:0000259" key="1">
    <source>
        <dbReference type="Pfam" id="PF00535"/>
    </source>
</evidence>
<evidence type="ECO:0000313" key="3">
    <source>
        <dbReference type="Proteomes" id="UP000660070"/>
    </source>
</evidence>
<dbReference type="Gene3D" id="3.90.550.10">
    <property type="entry name" value="Spore Coat Polysaccharide Biosynthesis Protein SpsA, Chain A"/>
    <property type="match status" value="1"/>
</dbReference>
<dbReference type="CDD" id="cd00761">
    <property type="entry name" value="Glyco_tranf_GTA_type"/>
    <property type="match status" value="1"/>
</dbReference>
<proteinExistence type="predicted"/>
<protein>
    <submittedName>
        <fullName evidence="2">Glycosyltransferase</fullName>
    </submittedName>
</protein>
<dbReference type="PANTHER" id="PTHR22916">
    <property type="entry name" value="GLYCOSYLTRANSFERASE"/>
    <property type="match status" value="1"/>
</dbReference>
<evidence type="ECO:0000313" key="2">
    <source>
        <dbReference type="EMBL" id="MBF8457261.1"/>
    </source>
</evidence>
<dbReference type="Proteomes" id="UP000660070">
    <property type="component" value="Unassembled WGS sequence"/>
</dbReference>
<sequence length="324" mass="38040">MKLSIIIPVFNSEKYLNECLASAFSQDLMASDYEVIIINDGSTDRSKQIILNFKLNHENLIFVDQKNQGVSTARNAGLKIASGEYITFMDSDDKIVQDSLSQMIAYIEKYSLDILYGKIETYDEQGNYLNFFTAIGEIDNVKKGFEHKRRTFPPTFYQKEIIKELSFNSKISFGEDTVFNAKAQAFANRVSYFDLPYYQYTVRENSLSKQGDSNKAFEGFLLAIKDVREFQNANFHQDMEAKNYFDKVYFIFVTRIVELNIFPTMHKVKYLLLKNFLVEQELNYILNPLQFKYPYVHQSFFRFATYQKFLNLKSKVYRLLYKNA</sequence>
<accession>A0ABS0FC68</accession>
<dbReference type="InterPro" id="IPR029044">
    <property type="entry name" value="Nucleotide-diphossugar_trans"/>
</dbReference>
<dbReference type="Pfam" id="PF00535">
    <property type="entry name" value="Glycos_transf_2"/>
    <property type="match status" value="1"/>
</dbReference>
<dbReference type="PANTHER" id="PTHR22916:SF3">
    <property type="entry name" value="UDP-GLCNAC:BETAGAL BETA-1,3-N-ACETYLGLUCOSAMINYLTRANSFERASE-LIKE PROTEIN 1"/>
    <property type="match status" value="1"/>
</dbReference>
<dbReference type="InterPro" id="IPR001173">
    <property type="entry name" value="Glyco_trans_2-like"/>
</dbReference>
<name>A0ABS0FC68_9FLAO</name>